<comment type="subcellular location">
    <subcellularLocation>
        <location evidence="1">Membrane</location>
        <topology evidence="1">Lipid-anchor</topology>
    </subcellularLocation>
</comment>
<comment type="caution">
    <text evidence="8">The sequence shown here is derived from an EMBL/GenBank/DDBJ whole genome shotgun (WGS) entry which is preliminary data.</text>
</comment>
<evidence type="ECO:0000256" key="5">
    <source>
        <dbReference type="ARBA" id="ARBA00023139"/>
    </source>
</evidence>
<dbReference type="PANTHER" id="PTHR30429">
    <property type="entry name" value="D-METHIONINE-BINDING LIPOPROTEIN METQ"/>
    <property type="match status" value="1"/>
</dbReference>
<keyword evidence="4 7" id="KW-0472">Membrane</keyword>
<evidence type="ECO:0000256" key="6">
    <source>
        <dbReference type="ARBA" id="ARBA00023288"/>
    </source>
</evidence>
<dbReference type="OrthoDB" id="9812878at2"/>
<proteinExistence type="inferred from homology"/>
<feature type="transmembrane region" description="Helical" evidence="7">
    <location>
        <begin position="9"/>
        <end position="28"/>
    </location>
</feature>
<dbReference type="EMBL" id="AICN01000024">
    <property type="protein sequence ID" value="EHS87139.1"/>
    <property type="molecule type" value="Genomic_DNA"/>
</dbReference>
<gene>
    <name evidence="8" type="ORF">PS3_10572</name>
</gene>
<keyword evidence="5" id="KW-0564">Palmitate</keyword>
<dbReference type="PATRIC" id="fig|1144300.3.peg.556"/>
<protein>
    <submittedName>
        <fullName evidence="8">Amino acid ABC transporter substrate binding component</fullName>
    </submittedName>
</protein>
<keyword evidence="7" id="KW-1133">Transmembrane helix</keyword>
<keyword evidence="6" id="KW-0449">Lipoprotein</keyword>
<reference evidence="8 9" key="1">
    <citation type="journal article" date="2013" name="Genome Announc.">
        <title>Genome Sequence of Lactobacillus gastricus PS3, a Strain Isolated from Human Milk.</title>
        <authorList>
            <person name="Martin V."/>
            <person name="Cardenas N."/>
            <person name="Jimenez E."/>
            <person name="Maldonado A."/>
            <person name="Rodriguez J.M."/>
            <person name="Fernandez L."/>
        </authorList>
    </citation>
    <scope>NUCLEOTIDE SEQUENCE [LARGE SCALE GENOMIC DNA]</scope>
    <source>
        <strain evidence="8 9">PS3</strain>
    </source>
</reference>
<accession>H4GIW7</accession>
<dbReference type="RefSeq" id="WP_007122000.1">
    <property type="nucleotide sequence ID" value="NZ_AICN01000024.1"/>
</dbReference>
<sequence length="285" mass="31532">MTKKLRHRLYWGIGLLVIILAAVGSFYYQHQRNTNTITIGAIGPDVKVWEHIAASSQAKKAGLKIKVKSFTDGVSLNKATAQGQVDVNAFQSWSYLQDYNAKNKRAPLVALGTTYLEPMGLYSDRYQKVSQLPDGATIAIANNPANTARGLLLLEKAGLITLKKSFTSTSGTNAIASNPKHLQFKEIDDTTGPRVIKSVDAVLIGNTIALQGHLNVLKDSIYHEAVNQSTKNNINVLATAKKNAHRSSYLKLVKLYHNRQIQKWIQEKYDGTKVEVNKPISYLKD</sequence>
<evidence type="ECO:0000256" key="1">
    <source>
        <dbReference type="ARBA" id="ARBA00004635"/>
    </source>
</evidence>
<name>H4GIW7_9LACO</name>
<evidence type="ECO:0000256" key="3">
    <source>
        <dbReference type="ARBA" id="ARBA00022729"/>
    </source>
</evidence>
<evidence type="ECO:0000256" key="7">
    <source>
        <dbReference type="SAM" id="Phobius"/>
    </source>
</evidence>
<dbReference type="SUPFAM" id="SSF53850">
    <property type="entry name" value="Periplasmic binding protein-like II"/>
    <property type="match status" value="1"/>
</dbReference>
<dbReference type="PANTHER" id="PTHR30429:SF0">
    <property type="entry name" value="METHIONINE-BINDING LIPOPROTEIN METQ"/>
    <property type="match status" value="1"/>
</dbReference>
<dbReference type="GO" id="GO:0016020">
    <property type="term" value="C:membrane"/>
    <property type="evidence" value="ECO:0007669"/>
    <property type="project" value="UniProtKB-SubCell"/>
</dbReference>
<evidence type="ECO:0000313" key="8">
    <source>
        <dbReference type="EMBL" id="EHS87139.1"/>
    </source>
</evidence>
<evidence type="ECO:0000256" key="4">
    <source>
        <dbReference type="ARBA" id="ARBA00023136"/>
    </source>
</evidence>
<keyword evidence="7" id="KW-0812">Transmembrane</keyword>
<dbReference type="Pfam" id="PF03180">
    <property type="entry name" value="Lipoprotein_9"/>
    <property type="match status" value="1"/>
</dbReference>
<evidence type="ECO:0000256" key="2">
    <source>
        <dbReference type="ARBA" id="ARBA00008973"/>
    </source>
</evidence>
<dbReference type="InterPro" id="IPR004872">
    <property type="entry name" value="Lipoprotein_NlpA"/>
</dbReference>
<dbReference type="STRING" id="1144300.PS3_10572"/>
<dbReference type="AlphaFoldDB" id="H4GIW7"/>
<dbReference type="Proteomes" id="UP000004567">
    <property type="component" value="Unassembled WGS sequence"/>
</dbReference>
<keyword evidence="3" id="KW-0732">Signal</keyword>
<dbReference type="Gene3D" id="3.40.190.10">
    <property type="entry name" value="Periplasmic binding protein-like II"/>
    <property type="match status" value="2"/>
</dbReference>
<evidence type="ECO:0000313" key="9">
    <source>
        <dbReference type="Proteomes" id="UP000004567"/>
    </source>
</evidence>
<comment type="similarity">
    <text evidence="2">Belongs to the NlpA lipoprotein family.</text>
</comment>
<organism evidence="8 9">
    <name type="scientific">Limosilactobacillus gastricus PS3</name>
    <dbReference type="NCBI Taxonomy" id="1144300"/>
    <lineage>
        <taxon>Bacteria</taxon>
        <taxon>Bacillati</taxon>
        <taxon>Bacillota</taxon>
        <taxon>Bacilli</taxon>
        <taxon>Lactobacillales</taxon>
        <taxon>Lactobacillaceae</taxon>
        <taxon>Limosilactobacillus</taxon>
    </lineage>
</organism>